<dbReference type="OrthoDB" id="380550at2157"/>
<name>E1QSM9_VULDI</name>
<protein>
    <submittedName>
        <fullName evidence="1">Uncharacterized protein</fullName>
    </submittedName>
</protein>
<gene>
    <name evidence="1" type="ordered locus">Vdis_0133</name>
</gene>
<proteinExistence type="predicted"/>
<dbReference type="GeneID" id="9751050"/>
<dbReference type="EMBL" id="CP002100">
    <property type="protein sequence ID" value="ADN49546.1"/>
    <property type="molecule type" value="Genomic_DNA"/>
</dbReference>
<reference evidence="1 2" key="1">
    <citation type="journal article" date="2010" name="Stand. Genomic Sci.">
        <title>Complete genome sequence of Vulcanisaeta distributa type strain (IC-017).</title>
        <authorList>
            <person name="Mavromatis K."/>
            <person name="Sikorski J."/>
            <person name="Pabst E."/>
            <person name="Teshima H."/>
            <person name="Lapidus A."/>
            <person name="Lucas S."/>
            <person name="Nolan M."/>
            <person name="Glavina Del Rio T."/>
            <person name="Cheng J.F."/>
            <person name="Bruce D."/>
            <person name="Goodwin L."/>
            <person name="Pitluck S."/>
            <person name="Liolios K."/>
            <person name="Ivanova N."/>
            <person name="Mikhailova N."/>
            <person name="Pati A."/>
            <person name="Chen A."/>
            <person name="Palaniappan K."/>
            <person name="Land M."/>
            <person name="Hauser L."/>
            <person name="Chang Y.J."/>
            <person name="Jeffries C.D."/>
            <person name="Rohde M."/>
            <person name="Spring S."/>
            <person name="Goker M."/>
            <person name="Wirth R."/>
            <person name="Woyke T."/>
            <person name="Bristow J."/>
            <person name="Eisen J.A."/>
            <person name="Markowitz V."/>
            <person name="Hugenholtz P."/>
            <person name="Klenk H.P."/>
            <person name="Kyrpides N.C."/>
        </authorList>
    </citation>
    <scope>NUCLEOTIDE SEQUENCE [LARGE SCALE GENOMIC DNA]</scope>
    <source>
        <strain evidence="2">DSM 14429 / JCM 11212 / NBRC 100878 / IC-017</strain>
    </source>
</reference>
<evidence type="ECO:0000313" key="1">
    <source>
        <dbReference type="EMBL" id="ADN49546.1"/>
    </source>
</evidence>
<dbReference type="HOGENOM" id="CLU_1599110_0_0_2"/>
<sequence length="169" mass="18787">MRWEALAFYIEPRELLFCGKAVVGVADVDMDDCAIAVSSIKHAVISVEDLHGLTDLIRQGIKPLTAYPSHYMALVTHLLGRVGIPRYAFKVVNADPHITPFKAVGAEGIIRNIAYLHGVLNIVARNWVRMGRPKASYAIHAMLRASGYNADRDLANRYRGSIPCRVKLY</sequence>
<dbReference type="STRING" id="572478.Vdis_0133"/>
<accession>E1QSM9</accession>
<dbReference type="Proteomes" id="UP000006681">
    <property type="component" value="Chromosome"/>
</dbReference>
<dbReference type="eggNOG" id="arCOG13764">
    <property type="taxonomic scope" value="Archaea"/>
</dbReference>
<organism evidence="1 2">
    <name type="scientific">Vulcanisaeta distributa (strain DSM 14429 / JCM 11212 / NBRC 100878 / IC-017)</name>
    <dbReference type="NCBI Taxonomy" id="572478"/>
    <lineage>
        <taxon>Archaea</taxon>
        <taxon>Thermoproteota</taxon>
        <taxon>Thermoprotei</taxon>
        <taxon>Thermoproteales</taxon>
        <taxon>Thermoproteaceae</taxon>
        <taxon>Vulcanisaeta</taxon>
    </lineage>
</organism>
<evidence type="ECO:0000313" key="2">
    <source>
        <dbReference type="Proteomes" id="UP000006681"/>
    </source>
</evidence>
<reference evidence="2" key="2">
    <citation type="journal article" date="2010" name="Stand. Genomic Sci.">
        <title>Complete genome sequence of Vulcanisaeta distributa type strain (IC-017T).</title>
        <authorList>
            <person name="Mavromatis K."/>
            <person name="Sikorski J."/>
            <person name="Pabst E."/>
            <person name="Teshima H."/>
            <person name="Lapidus A."/>
            <person name="Lucas S."/>
            <person name="Nolan M."/>
            <person name="Glavina Del Rio T."/>
            <person name="Cheng J."/>
            <person name="Bruce D."/>
            <person name="Goodwin L."/>
            <person name="Pitluck S."/>
            <person name="Liolios K."/>
            <person name="Ivanova N."/>
            <person name="Mikhailova N."/>
            <person name="Pati A."/>
            <person name="Chen A."/>
            <person name="Palaniappan K."/>
            <person name="Land M."/>
            <person name="Hauser L."/>
            <person name="Chang Y."/>
            <person name="Jeffries C."/>
            <person name="Rohde M."/>
            <person name="Spring S."/>
            <person name="Goker M."/>
            <person name="Wirth R."/>
            <person name="Woyke T."/>
            <person name="Bristow J."/>
            <person name="Eisen J."/>
            <person name="Markowitz V."/>
            <person name="Hugenholtz P."/>
            <person name="Klenk H."/>
            <person name="Kyrpides N."/>
        </authorList>
    </citation>
    <scope>NUCLEOTIDE SEQUENCE [LARGE SCALE GENOMIC DNA]</scope>
    <source>
        <strain evidence="2">DSM 14429 / JCM 11212 / NBRC 100878 / IC-017</strain>
    </source>
</reference>
<dbReference type="RefSeq" id="WP_013335271.1">
    <property type="nucleotide sequence ID" value="NC_014537.1"/>
</dbReference>
<dbReference type="KEGG" id="vdi:Vdis_0133"/>
<dbReference type="AlphaFoldDB" id="E1QSM9"/>
<keyword evidence="2" id="KW-1185">Reference proteome</keyword>